<dbReference type="InParanoid" id="B0CT71"/>
<dbReference type="RefSeq" id="XP_001874969.1">
    <property type="nucleotide sequence ID" value="XM_001874934.1"/>
</dbReference>
<dbReference type="PANTHER" id="PTHR18444">
    <property type="entry name" value="UPF0538 FAMILY MEMBER"/>
    <property type="match status" value="1"/>
</dbReference>
<name>B0CT71_LACBS</name>
<dbReference type="EMBL" id="DS547092">
    <property type="protein sequence ID" value="EDR14410.1"/>
    <property type="molecule type" value="Genomic_DNA"/>
</dbReference>
<dbReference type="AlphaFoldDB" id="B0CT71"/>
<evidence type="ECO:0000313" key="2">
    <source>
        <dbReference type="EMBL" id="EDR14410.1"/>
    </source>
</evidence>
<dbReference type="KEGG" id="lbc:LACBIDRAFT_244798"/>
<proteinExistence type="inferred from homology"/>
<comment type="similarity">
    <text evidence="1">Belongs to the UPF0538 family.</text>
</comment>
<dbReference type="InterPro" id="IPR018794">
    <property type="entry name" value="UPF0538"/>
</dbReference>
<dbReference type="OrthoDB" id="937at2759"/>
<gene>
    <name evidence="2" type="ORF">LACBIDRAFT_244798</name>
</gene>
<accession>B0CT71</accession>
<reference evidence="2 3" key="1">
    <citation type="journal article" date="2008" name="Nature">
        <title>The genome of Laccaria bicolor provides insights into mycorrhizal symbiosis.</title>
        <authorList>
            <person name="Martin F."/>
            <person name="Aerts A."/>
            <person name="Ahren D."/>
            <person name="Brun A."/>
            <person name="Danchin E.G.J."/>
            <person name="Duchaussoy F."/>
            <person name="Gibon J."/>
            <person name="Kohler A."/>
            <person name="Lindquist E."/>
            <person name="Pereda V."/>
            <person name="Salamov A."/>
            <person name="Shapiro H.J."/>
            <person name="Wuyts J."/>
            <person name="Blaudez D."/>
            <person name="Buee M."/>
            <person name="Brokstein P."/>
            <person name="Canbaeck B."/>
            <person name="Cohen D."/>
            <person name="Courty P.E."/>
            <person name="Coutinho P.M."/>
            <person name="Delaruelle C."/>
            <person name="Detter J.C."/>
            <person name="Deveau A."/>
            <person name="DiFazio S."/>
            <person name="Duplessis S."/>
            <person name="Fraissinet-Tachet L."/>
            <person name="Lucic E."/>
            <person name="Frey-Klett P."/>
            <person name="Fourrey C."/>
            <person name="Feussner I."/>
            <person name="Gay G."/>
            <person name="Grimwood J."/>
            <person name="Hoegger P.J."/>
            <person name="Jain P."/>
            <person name="Kilaru S."/>
            <person name="Labbe J."/>
            <person name="Lin Y.C."/>
            <person name="Legue V."/>
            <person name="Le Tacon F."/>
            <person name="Marmeisse R."/>
            <person name="Melayah D."/>
            <person name="Montanini B."/>
            <person name="Muratet M."/>
            <person name="Nehls U."/>
            <person name="Niculita-Hirzel H."/>
            <person name="Oudot-Le Secq M.P."/>
            <person name="Peter M."/>
            <person name="Quesneville H."/>
            <person name="Rajashekar B."/>
            <person name="Reich M."/>
            <person name="Rouhier N."/>
            <person name="Schmutz J."/>
            <person name="Yin T."/>
            <person name="Chalot M."/>
            <person name="Henrissat B."/>
            <person name="Kuees U."/>
            <person name="Lucas S."/>
            <person name="Van de Peer Y."/>
            <person name="Podila G.K."/>
            <person name="Polle A."/>
            <person name="Pukkila P.J."/>
            <person name="Richardson P.M."/>
            <person name="Rouze P."/>
            <person name="Sanders I.R."/>
            <person name="Stajich J.E."/>
            <person name="Tunlid A."/>
            <person name="Tuskan G."/>
            <person name="Grigoriev I.V."/>
        </authorList>
    </citation>
    <scope>NUCLEOTIDE SEQUENCE [LARGE SCALE GENOMIC DNA]</scope>
    <source>
        <strain evidence="3">S238N-H82 / ATCC MYA-4686</strain>
    </source>
</reference>
<dbReference type="Proteomes" id="UP000001194">
    <property type="component" value="Unassembled WGS sequence"/>
</dbReference>
<evidence type="ECO:0000256" key="1">
    <source>
        <dbReference type="ARBA" id="ARBA00007176"/>
    </source>
</evidence>
<dbReference type="GeneID" id="6070357"/>
<dbReference type="FunCoup" id="B0CT71">
    <property type="interactions" value="18"/>
</dbReference>
<protein>
    <submittedName>
        <fullName evidence="2">Predicted protein</fullName>
    </submittedName>
</protein>
<organism evidence="3">
    <name type="scientific">Laccaria bicolor (strain S238N-H82 / ATCC MYA-4686)</name>
    <name type="common">Bicoloured deceiver</name>
    <name type="synonym">Laccaria laccata var. bicolor</name>
    <dbReference type="NCBI Taxonomy" id="486041"/>
    <lineage>
        <taxon>Eukaryota</taxon>
        <taxon>Fungi</taxon>
        <taxon>Dikarya</taxon>
        <taxon>Basidiomycota</taxon>
        <taxon>Agaricomycotina</taxon>
        <taxon>Agaricomycetes</taxon>
        <taxon>Agaricomycetidae</taxon>
        <taxon>Agaricales</taxon>
        <taxon>Agaricineae</taxon>
        <taxon>Hydnangiaceae</taxon>
        <taxon>Laccaria</taxon>
    </lineage>
</organism>
<dbReference type="Pfam" id="PF10209">
    <property type="entry name" value="DUF2340"/>
    <property type="match status" value="1"/>
</dbReference>
<evidence type="ECO:0000313" key="3">
    <source>
        <dbReference type="Proteomes" id="UP000001194"/>
    </source>
</evidence>
<dbReference type="PANTHER" id="PTHR18444:SF9">
    <property type="entry name" value="UPF0538 PROTEIN C2ORF76"/>
    <property type="match status" value="1"/>
</dbReference>
<keyword evidence="3" id="KW-1185">Reference proteome</keyword>
<sequence length="135" mass="15475">MDVLTNVARPKTSATLTVRIIKSFKFRTERSLVLHNVDLTTTTTAQLKDIVHKSILDKAGWKPYRNVLLDTLKLYTNAHGAKTSNLIINLDHDDWILNNDDALLADLGFENETEISFFNRQDYEDFKLNPEVNVL</sequence>
<dbReference type="HOGENOM" id="CLU_117792_0_0_1"/>